<gene>
    <name evidence="2" type="ORF">THAOC_28075</name>
</gene>
<accession>K0RUW7</accession>
<feature type="region of interest" description="Disordered" evidence="1">
    <location>
        <begin position="1"/>
        <end position="45"/>
    </location>
</feature>
<name>K0RUW7_THAOC</name>
<dbReference type="Proteomes" id="UP000266841">
    <property type="component" value="Unassembled WGS sequence"/>
</dbReference>
<reference evidence="2 3" key="1">
    <citation type="journal article" date="2012" name="Genome Biol.">
        <title>Genome and low-iron response of an oceanic diatom adapted to chronic iron limitation.</title>
        <authorList>
            <person name="Lommer M."/>
            <person name="Specht M."/>
            <person name="Roy A.S."/>
            <person name="Kraemer L."/>
            <person name="Andreson R."/>
            <person name="Gutowska M.A."/>
            <person name="Wolf J."/>
            <person name="Bergner S.V."/>
            <person name="Schilhabel M.B."/>
            <person name="Klostermeier U.C."/>
            <person name="Beiko R.G."/>
            <person name="Rosenstiel P."/>
            <person name="Hippler M."/>
            <person name="Laroche J."/>
        </authorList>
    </citation>
    <scope>NUCLEOTIDE SEQUENCE [LARGE SCALE GENOMIC DNA]</scope>
    <source>
        <strain evidence="2 3">CCMP1005</strain>
    </source>
</reference>
<protein>
    <submittedName>
        <fullName evidence="2">Uncharacterized protein</fullName>
    </submittedName>
</protein>
<evidence type="ECO:0000313" key="2">
    <source>
        <dbReference type="EMBL" id="EJK52631.1"/>
    </source>
</evidence>
<feature type="non-terminal residue" evidence="2">
    <location>
        <position position="110"/>
    </location>
</feature>
<proteinExistence type="predicted"/>
<evidence type="ECO:0000256" key="1">
    <source>
        <dbReference type="SAM" id="MobiDB-lite"/>
    </source>
</evidence>
<evidence type="ECO:0000313" key="3">
    <source>
        <dbReference type="Proteomes" id="UP000266841"/>
    </source>
</evidence>
<dbReference type="AlphaFoldDB" id="K0RUW7"/>
<dbReference type="EMBL" id="AGNL01039482">
    <property type="protein sequence ID" value="EJK52631.1"/>
    <property type="molecule type" value="Genomic_DNA"/>
</dbReference>
<comment type="caution">
    <text evidence="2">The sequence shown here is derived from an EMBL/GenBank/DDBJ whole genome shotgun (WGS) entry which is preliminary data.</text>
</comment>
<sequence length="110" mass="11890">MQHDARDHSTPLPLPRQSRPGRPGRERKDKAALLLGPGRRSSPPASFRAECVRIISLLDTNAGPGGQTCPLVDARPGAEARRHDRALVDAGRTELVVWGIGSSIMVDHDN</sequence>
<organism evidence="2 3">
    <name type="scientific">Thalassiosira oceanica</name>
    <name type="common">Marine diatom</name>
    <dbReference type="NCBI Taxonomy" id="159749"/>
    <lineage>
        <taxon>Eukaryota</taxon>
        <taxon>Sar</taxon>
        <taxon>Stramenopiles</taxon>
        <taxon>Ochrophyta</taxon>
        <taxon>Bacillariophyta</taxon>
        <taxon>Coscinodiscophyceae</taxon>
        <taxon>Thalassiosirophycidae</taxon>
        <taxon>Thalassiosirales</taxon>
        <taxon>Thalassiosiraceae</taxon>
        <taxon>Thalassiosira</taxon>
    </lineage>
</organism>
<keyword evidence="3" id="KW-1185">Reference proteome</keyword>